<dbReference type="InterPro" id="IPR036388">
    <property type="entry name" value="WH-like_DNA-bd_sf"/>
</dbReference>
<evidence type="ECO:0000256" key="1">
    <source>
        <dbReference type="SAM" id="Coils"/>
    </source>
</evidence>
<gene>
    <name evidence="3" type="ORF">QBZ16_001812</name>
</gene>
<feature type="compositionally biased region" description="Low complexity" evidence="2">
    <location>
        <begin position="372"/>
        <end position="382"/>
    </location>
</feature>
<feature type="region of interest" description="Disordered" evidence="2">
    <location>
        <begin position="220"/>
        <end position="242"/>
    </location>
</feature>
<feature type="compositionally biased region" description="Gly residues" evidence="2">
    <location>
        <begin position="233"/>
        <end position="242"/>
    </location>
</feature>
<protein>
    <submittedName>
        <fullName evidence="3">Uncharacterized protein</fullName>
    </submittedName>
</protein>
<dbReference type="Proteomes" id="UP001255856">
    <property type="component" value="Unassembled WGS sequence"/>
</dbReference>
<feature type="coiled-coil region" evidence="1">
    <location>
        <begin position="114"/>
        <end position="141"/>
    </location>
</feature>
<sequence length="418" mass="44978">MNHAGGPGRPLLGDAGYRRLIRLKHSFAGLGVVLLDYLATRADGFVDETTVCEDVRLSQKQVRRTLKFLEDAGLVRSEAVRYSRIVSVGDDPEVAPRRRAETHAFWAADYPRLKDALRLKLARMREALRRAAEETDSLQRYVCPRCGATYSSAAASWAWARATTGAARRAARARALLQRLETQLAPLTEQLERLKEADPPDPGSLQDWFLAQREAAHRRKASLEAARKRGAREGTGGADGGGADLSVDQLLDIVDAATVEVKIAGAGSPSAESEQVTGPAAERKELPAWFRLEGEAQAGDDDPAARAAREQDAAAEAERRRQLEAAYVAQYMEAVQRAAAAQGAPAGKRAGVAAAQGDTPDSKRVKLERPGAAAADTALDVQAKPEGADLGAPKDDDAAAEQETSDAFQSADFEWEDM</sequence>
<comment type="caution">
    <text evidence="3">The sequence shown here is derived from an EMBL/GenBank/DDBJ whole genome shotgun (WGS) entry which is preliminary data.</text>
</comment>
<reference evidence="3" key="1">
    <citation type="submission" date="2021-01" db="EMBL/GenBank/DDBJ databases">
        <authorList>
            <person name="Eckstrom K.M.E."/>
        </authorList>
    </citation>
    <scope>NUCLEOTIDE SEQUENCE</scope>
    <source>
        <strain evidence="3">UVCC 0001</strain>
    </source>
</reference>
<feature type="compositionally biased region" description="Basic and acidic residues" evidence="2">
    <location>
        <begin position="303"/>
        <end position="317"/>
    </location>
</feature>
<feature type="region of interest" description="Disordered" evidence="2">
    <location>
        <begin position="296"/>
        <end position="317"/>
    </location>
</feature>
<accession>A0AAD9IE14</accession>
<evidence type="ECO:0000256" key="2">
    <source>
        <dbReference type="SAM" id="MobiDB-lite"/>
    </source>
</evidence>
<dbReference type="GO" id="GO:0006367">
    <property type="term" value="P:transcription initiation at RNA polymerase II promoter"/>
    <property type="evidence" value="ECO:0007669"/>
    <property type="project" value="TreeGrafter"/>
</dbReference>
<dbReference type="GO" id="GO:0005673">
    <property type="term" value="C:transcription factor TFIIE complex"/>
    <property type="evidence" value="ECO:0007669"/>
    <property type="project" value="TreeGrafter"/>
</dbReference>
<keyword evidence="1" id="KW-0175">Coiled coil</keyword>
<feature type="compositionally biased region" description="Basic and acidic residues" evidence="2">
    <location>
        <begin position="360"/>
        <end position="369"/>
    </location>
</feature>
<feature type="coiled-coil region" evidence="1">
    <location>
        <begin position="170"/>
        <end position="197"/>
    </location>
</feature>
<dbReference type="InterPro" id="IPR039997">
    <property type="entry name" value="TFE"/>
</dbReference>
<evidence type="ECO:0000313" key="4">
    <source>
        <dbReference type="Proteomes" id="UP001255856"/>
    </source>
</evidence>
<organism evidence="3 4">
    <name type="scientific">Prototheca wickerhamii</name>
    <dbReference type="NCBI Taxonomy" id="3111"/>
    <lineage>
        <taxon>Eukaryota</taxon>
        <taxon>Viridiplantae</taxon>
        <taxon>Chlorophyta</taxon>
        <taxon>core chlorophytes</taxon>
        <taxon>Trebouxiophyceae</taxon>
        <taxon>Chlorellales</taxon>
        <taxon>Chlorellaceae</taxon>
        <taxon>Prototheca</taxon>
    </lineage>
</organism>
<proteinExistence type="predicted"/>
<name>A0AAD9IE14_PROWI</name>
<dbReference type="AlphaFoldDB" id="A0AAD9IE14"/>
<dbReference type="PANTHER" id="PTHR13097:SF7">
    <property type="entry name" value="GENERAL TRANSCRIPTION FACTOR IIE SUBUNIT 1"/>
    <property type="match status" value="1"/>
</dbReference>
<dbReference type="SUPFAM" id="SSF46785">
    <property type="entry name" value="Winged helix' DNA-binding domain"/>
    <property type="match status" value="1"/>
</dbReference>
<dbReference type="EMBL" id="JASFZW010000014">
    <property type="protein sequence ID" value="KAK2075703.1"/>
    <property type="molecule type" value="Genomic_DNA"/>
</dbReference>
<dbReference type="InterPro" id="IPR036390">
    <property type="entry name" value="WH_DNA-bd_sf"/>
</dbReference>
<keyword evidence="4" id="KW-1185">Reference proteome</keyword>
<dbReference type="PANTHER" id="PTHR13097">
    <property type="entry name" value="TRANSCRIPTION INITIATION FACTOR IIE, ALPHA SUBUNIT"/>
    <property type="match status" value="1"/>
</dbReference>
<evidence type="ECO:0000313" key="3">
    <source>
        <dbReference type="EMBL" id="KAK2075703.1"/>
    </source>
</evidence>
<dbReference type="Gene3D" id="1.10.10.10">
    <property type="entry name" value="Winged helix-like DNA-binding domain superfamily/Winged helix DNA-binding domain"/>
    <property type="match status" value="1"/>
</dbReference>
<feature type="region of interest" description="Disordered" evidence="2">
    <location>
        <begin position="350"/>
        <end position="418"/>
    </location>
</feature>